<evidence type="ECO:0000259" key="3">
    <source>
        <dbReference type="PROSITE" id="PS51020"/>
    </source>
</evidence>
<keyword evidence="5" id="KW-1185">Reference proteome</keyword>
<feature type="region of interest" description="Disordered" evidence="1">
    <location>
        <begin position="1"/>
        <end position="107"/>
    </location>
</feature>
<feature type="compositionally biased region" description="Polar residues" evidence="1">
    <location>
        <begin position="613"/>
        <end position="625"/>
    </location>
</feature>
<feature type="compositionally biased region" description="Low complexity" evidence="1">
    <location>
        <begin position="526"/>
        <end position="537"/>
    </location>
</feature>
<feature type="compositionally biased region" description="Pro residues" evidence="1">
    <location>
        <begin position="45"/>
        <end position="55"/>
    </location>
</feature>
<dbReference type="PROSITE" id="PS51020">
    <property type="entry name" value="SPONDIN"/>
    <property type="match status" value="1"/>
</dbReference>
<dbReference type="AlphaFoldDB" id="A0A9P5VEC3"/>
<comment type="caution">
    <text evidence="4">The sequence shown here is derived from an EMBL/GenBank/DDBJ whole genome shotgun (WGS) entry which is preliminary data.</text>
</comment>
<reference evidence="4" key="1">
    <citation type="journal article" date="2020" name="Fungal Divers.">
        <title>Resolving the Mortierellaceae phylogeny through synthesis of multi-gene phylogenetics and phylogenomics.</title>
        <authorList>
            <person name="Vandepol N."/>
            <person name="Liber J."/>
            <person name="Desiro A."/>
            <person name="Na H."/>
            <person name="Kennedy M."/>
            <person name="Barry K."/>
            <person name="Grigoriev I.V."/>
            <person name="Miller A.N."/>
            <person name="O'Donnell K."/>
            <person name="Stajich J.E."/>
            <person name="Bonito G."/>
        </authorList>
    </citation>
    <scope>NUCLEOTIDE SEQUENCE</scope>
    <source>
        <strain evidence="4">NRRL 6426</strain>
    </source>
</reference>
<feature type="compositionally biased region" description="Low complexity" evidence="1">
    <location>
        <begin position="1"/>
        <end position="44"/>
    </location>
</feature>
<evidence type="ECO:0000256" key="1">
    <source>
        <dbReference type="SAM" id="MobiDB-lite"/>
    </source>
</evidence>
<gene>
    <name evidence="4" type="ORF">BG015_011919</name>
</gene>
<evidence type="ECO:0000313" key="4">
    <source>
        <dbReference type="EMBL" id="KAF9154805.1"/>
    </source>
</evidence>
<feature type="compositionally biased region" description="Polar residues" evidence="1">
    <location>
        <begin position="70"/>
        <end position="103"/>
    </location>
</feature>
<dbReference type="InterPro" id="IPR009465">
    <property type="entry name" value="Spondin_N"/>
</dbReference>
<dbReference type="Proteomes" id="UP000748756">
    <property type="component" value="Unassembled WGS sequence"/>
</dbReference>
<feature type="compositionally biased region" description="Polar residues" evidence="1">
    <location>
        <begin position="463"/>
        <end position="486"/>
    </location>
</feature>
<feature type="region of interest" description="Disordered" evidence="1">
    <location>
        <begin position="463"/>
        <end position="543"/>
    </location>
</feature>
<feature type="region of interest" description="Disordered" evidence="1">
    <location>
        <begin position="352"/>
        <end position="371"/>
    </location>
</feature>
<dbReference type="OrthoDB" id="2437257at2759"/>
<protein>
    <recommendedName>
        <fullName evidence="3">Spondin domain-containing protein</fullName>
    </recommendedName>
</protein>
<feature type="region of interest" description="Disordered" evidence="1">
    <location>
        <begin position="574"/>
        <end position="625"/>
    </location>
</feature>
<evidence type="ECO:0000256" key="2">
    <source>
        <dbReference type="SAM" id="Phobius"/>
    </source>
</evidence>
<dbReference type="EMBL" id="JAAAUQ010000096">
    <property type="protein sequence ID" value="KAF9154805.1"/>
    <property type="molecule type" value="Genomic_DNA"/>
</dbReference>
<sequence length="641" mass="65924">MSIPSTTWSPTTTTATLITPTTTWTSPTTTTTWPTTTTTTTTTAIPPPTTPPPPRTTTTQNPITSPPPIRTSNPATSTTPFTSLIGTSSTSVIPTSTDRNVVPTSIKGPGDGTGGGISKVAVIGIVVAGVAVIGFVSIVLVMKNQRHKRRQKELDPNKLFGHFHNPPSPSPLTHITSGHHHNNHDQYPEDNQYDHGGTHQHEMEQLYHNSDYHHQNHGHHDGGHHGGDYNGYDHGGGHDSGGTNQAQSHYDPSSGQGQAQSNTYNNPSSGGHQAIGNDGATGNQYAPNGGNGCGGDFQGVGQGVSDTGNYDYGVGQGQHVGGVDQGHHNLYDGYGSGHDTGAGYGHGGNDFGGYGQGQVDPSSGYGGNGMSGGSSNIGATGTGAGSIGGGGGGGGMGSPPITSIPSGLQGGYAPFAIGAIPPPVPFIPNRNSSNSNRISVNPANTTAQQESYLLDMTSIPAAQGTSSTSYRPLDRFSSNASKGTRYSGNSGNSPVPPPVPPHPGSSTISYSTWDDSSHEFRPERPLSQTSLASSTTAGPYHQSIGSPIMYQDFIPPPNTKSPSPMIASVLPVTTSSTAGVRRSVGAPQDRGPDLAAASGGQASDLNAFERRAPQTQQETVQNPDSLFNAVASTLRQPQGGP</sequence>
<feature type="region of interest" description="Disordered" evidence="1">
    <location>
        <begin position="212"/>
        <end position="287"/>
    </location>
</feature>
<keyword evidence="2" id="KW-0812">Transmembrane</keyword>
<feature type="compositionally biased region" description="Basic and acidic residues" evidence="1">
    <location>
        <begin position="515"/>
        <end position="524"/>
    </location>
</feature>
<feature type="domain" description="Spondin" evidence="3">
    <location>
        <begin position="1"/>
        <end position="74"/>
    </location>
</feature>
<name>A0A9P5VEC3_9FUNG</name>
<feature type="transmembrane region" description="Helical" evidence="2">
    <location>
        <begin position="120"/>
        <end position="142"/>
    </location>
</feature>
<evidence type="ECO:0000313" key="5">
    <source>
        <dbReference type="Proteomes" id="UP000748756"/>
    </source>
</evidence>
<feature type="compositionally biased region" description="Basic and acidic residues" evidence="1">
    <location>
        <begin position="183"/>
        <end position="197"/>
    </location>
</feature>
<organism evidence="4 5">
    <name type="scientific">Linnemannia schmuckeri</name>
    <dbReference type="NCBI Taxonomy" id="64567"/>
    <lineage>
        <taxon>Eukaryota</taxon>
        <taxon>Fungi</taxon>
        <taxon>Fungi incertae sedis</taxon>
        <taxon>Mucoromycota</taxon>
        <taxon>Mortierellomycotina</taxon>
        <taxon>Mortierellomycetes</taxon>
        <taxon>Mortierellales</taxon>
        <taxon>Mortierellaceae</taxon>
        <taxon>Linnemannia</taxon>
    </lineage>
</organism>
<feature type="compositionally biased region" description="Polar residues" evidence="1">
    <location>
        <begin position="243"/>
        <end position="271"/>
    </location>
</feature>
<keyword evidence="2" id="KW-0472">Membrane</keyword>
<feature type="compositionally biased region" description="Pro residues" evidence="1">
    <location>
        <begin position="494"/>
        <end position="503"/>
    </location>
</feature>
<feature type="compositionally biased region" description="Basic and acidic residues" evidence="1">
    <location>
        <begin position="212"/>
        <end position="227"/>
    </location>
</feature>
<feature type="region of interest" description="Disordered" evidence="1">
    <location>
        <begin position="156"/>
        <end position="197"/>
    </location>
</feature>
<accession>A0A9P5VEC3</accession>
<keyword evidence="2" id="KW-1133">Transmembrane helix</keyword>
<proteinExistence type="predicted"/>